<dbReference type="EMBL" id="FXUG01000007">
    <property type="protein sequence ID" value="SMP61662.1"/>
    <property type="molecule type" value="Genomic_DNA"/>
</dbReference>
<evidence type="ECO:0000256" key="1">
    <source>
        <dbReference type="SAM" id="Phobius"/>
    </source>
</evidence>
<proteinExistence type="predicted"/>
<evidence type="ECO:0000313" key="2">
    <source>
        <dbReference type="EMBL" id="SMP61662.1"/>
    </source>
</evidence>
<dbReference type="Proteomes" id="UP001158067">
    <property type="component" value="Unassembled WGS sequence"/>
</dbReference>
<evidence type="ECO:0000313" key="3">
    <source>
        <dbReference type="Proteomes" id="UP001158067"/>
    </source>
</evidence>
<reference evidence="2 3" key="1">
    <citation type="submission" date="2017-05" db="EMBL/GenBank/DDBJ databases">
        <authorList>
            <person name="Varghese N."/>
            <person name="Submissions S."/>
        </authorList>
    </citation>
    <scope>NUCLEOTIDE SEQUENCE [LARGE SCALE GENOMIC DNA]</scope>
    <source>
        <strain evidence="2 3">DSM 25457</strain>
    </source>
</reference>
<sequence>MSEWPLWQVVVVGVNAVVFFLVVASCEACVAVATFLLIVAANNEQRGWLGLHDGALGCAHI</sequence>
<accession>A0ABY1Q7Z0</accession>
<name>A0ABY1Q7Z0_9BACT</name>
<keyword evidence="3" id="KW-1185">Reference proteome</keyword>
<organism evidence="2 3">
    <name type="scientific">Neorhodopirellula lusitana</name>
    <dbReference type="NCBI Taxonomy" id="445327"/>
    <lineage>
        <taxon>Bacteria</taxon>
        <taxon>Pseudomonadati</taxon>
        <taxon>Planctomycetota</taxon>
        <taxon>Planctomycetia</taxon>
        <taxon>Pirellulales</taxon>
        <taxon>Pirellulaceae</taxon>
        <taxon>Neorhodopirellula</taxon>
    </lineage>
</organism>
<gene>
    <name evidence="2" type="ORF">SAMN06265222_107143</name>
</gene>
<keyword evidence="1" id="KW-1133">Transmembrane helix</keyword>
<keyword evidence="1" id="KW-0812">Transmembrane</keyword>
<protein>
    <submittedName>
        <fullName evidence="2">Uncharacterized protein</fullName>
    </submittedName>
</protein>
<comment type="caution">
    <text evidence="2">The sequence shown here is derived from an EMBL/GenBank/DDBJ whole genome shotgun (WGS) entry which is preliminary data.</text>
</comment>
<keyword evidence="1" id="KW-0472">Membrane</keyword>
<feature type="transmembrane region" description="Helical" evidence="1">
    <location>
        <begin position="6"/>
        <end position="39"/>
    </location>
</feature>